<dbReference type="AlphaFoldDB" id="A0A212FLR2"/>
<dbReference type="InParanoid" id="A0A212FLR2"/>
<keyword evidence="2" id="KW-1185">Reference proteome</keyword>
<name>A0A212FLR2_DANPL</name>
<dbReference type="EMBL" id="AGBW02007717">
    <property type="protein sequence ID" value="OWR54684.1"/>
    <property type="molecule type" value="Genomic_DNA"/>
</dbReference>
<gene>
    <name evidence="1" type="ORF">KGM_214657B</name>
</gene>
<evidence type="ECO:0000313" key="1">
    <source>
        <dbReference type="EMBL" id="OWR54684.1"/>
    </source>
</evidence>
<organism evidence="1 2">
    <name type="scientific">Danaus plexippus plexippus</name>
    <dbReference type="NCBI Taxonomy" id="278856"/>
    <lineage>
        <taxon>Eukaryota</taxon>
        <taxon>Metazoa</taxon>
        <taxon>Ecdysozoa</taxon>
        <taxon>Arthropoda</taxon>
        <taxon>Hexapoda</taxon>
        <taxon>Insecta</taxon>
        <taxon>Pterygota</taxon>
        <taxon>Neoptera</taxon>
        <taxon>Endopterygota</taxon>
        <taxon>Lepidoptera</taxon>
        <taxon>Glossata</taxon>
        <taxon>Ditrysia</taxon>
        <taxon>Papilionoidea</taxon>
        <taxon>Nymphalidae</taxon>
        <taxon>Danainae</taxon>
        <taxon>Danaini</taxon>
        <taxon>Danaina</taxon>
        <taxon>Danaus</taxon>
        <taxon>Danaus</taxon>
    </lineage>
</organism>
<feature type="non-terminal residue" evidence="1">
    <location>
        <position position="1"/>
    </location>
</feature>
<accession>A0A212FLR2</accession>
<sequence>TCPNASSLCQSESPIPKLFRCKHHACDPAAYRSY</sequence>
<dbReference type="Proteomes" id="UP000007151">
    <property type="component" value="Unassembled WGS sequence"/>
</dbReference>
<reference evidence="1 2" key="1">
    <citation type="journal article" date="2011" name="Cell">
        <title>The monarch butterfly genome yields insights into long-distance migration.</title>
        <authorList>
            <person name="Zhan S."/>
            <person name="Merlin C."/>
            <person name="Boore J.L."/>
            <person name="Reppert S.M."/>
        </authorList>
    </citation>
    <scope>NUCLEOTIDE SEQUENCE [LARGE SCALE GENOMIC DNA]</scope>
    <source>
        <strain evidence="1">F-2</strain>
    </source>
</reference>
<evidence type="ECO:0000313" key="2">
    <source>
        <dbReference type="Proteomes" id="UP000007151"/>
    </source>
</evidence>
<dbReference type="KEGG" id="dpl:KGM_214657B"/>
<comment type="caution">
    <text evidence="1">The sequence shown here is derived from an EMBL/GenBank/DDBJ whole genome shotgun (WGS) entry which is preliminary data.</text>
</comment>
<protein>
    <submittedName>
        <fullName evidence="1">SAGA-associated factor 29 protein</fullName>
    </submittedName>
</protein>
<proteinExistence type="predicted"/>